<keyword evidence="2" id="KW-0812">Transmembrane</keyword>
<dbReference type="InterPro" id="IPR011746">
    <property type="entry name" value="Trp_synth-assoc_CHP"/>
</dbReference>
<evidence type="ECO:0000313" key="3">
    <source>
        <dbReference type="EMBL" id="GAB06376.1"/>
    </source>
</evidence>
<feature type="transmembrane region" description="Helical" evidence="2">
    <location>
        <begin position="159"/>
        <end position="179"/>
    </location>
</feature>
<feature type="region of interest" description="Disordered" evidence="1">
    <location>
        <begin position="212"/>
        <end position="284"/>
    </location>
</feature>
<dbReference type="STRING" id="1075090.GOAMR_51_00320"/>
<organism evidence="3 4">
    <name type="scientific">Gordonia amarae NBRC 15530</name>
    <dbReference type="NCBI Taxonomy" id="1075090"/>
    <lineage>
        <taxon>Bacteria</taxon>
        <taxon>Bacillati</taxon>
        <taxon>Actinomycetota</taxon>
        <taxon>Actinomycetes</taxon>
        <taxon>Mycobacteriales</taxon>
        <taxon>Gordoniaceae</taxon>
        <taxon>Gordonia</taxon>
    </lineage>
</organism>
<keyword evidence="2" id="KW-1133">Transmembrane helix</keyword>
<evidence type="ECO:0000256" key="2">
    <source>
        <dbReference type="SAM" id="Phobius"/>
    </source>
</evidence>
<dbReference type="InterPro" id="IPR019051">
    <property type="entry name" value="Trp_biosyn_TM_oprn/chp"/>
</dbReference>
<dbReference type="Pfam" id="PF09534">
    <property type="entry name" value="Trp_oprn_chp"/>
    <property type="match status" value="1"/>
</dbReference>
<sequence length="284" mass="30029">MTDPTGPDGPSGSETTGAATADTPTADAQRRVRRTKMIAALLLALAAVVFWAVGQLDWCRVEAEPFDGLTRQRAFDVKGSAWSPWLTPLALVLLAAIAAALSVRGWGLRLIAVLVAAAGVAAAFPVISLLTDGADPDYAGDVADMPDRYQVLLVDVKEWAVATVFAGTLLCVAAGIFLLRAARGGAAPTSKYMTPAARREDAEREIFREYEQRRSAQTRAHAQAEPADTGAATSERTLWEALDSGLDPTDLDATDLGPADLDHTDPGPTDSERDGRDRPDSSDG</sequence>
<feature type="region of interest" description="Disordered" evidence="1">
    <location>
        <begin position="1"/>
        <end position="28"/>
    </location>
</feature>
<dbReference type="NCBIfam" id="TIGR02234">
    <property type="entry name" value="trp_oprn_chp"/>
    <property type="match status" value="1"/>
</dbReference>
<dbReference type="Proteomes" id="UP000006023">
    <property type="component" value="Unassembled WGS sequence"/>
</dbReference>
<evidence type="ECO:0000313" key="4">
    <source>
        <dbReference type="Proteomes" id="UP000006023"/>
    </source>
</evidence>
<comment type="caution">
    <text evidence="3">The sequence shown here is derived from an EMBL/GenBank/DDBJ whole genome shotgun (WGS) entry which is preliminary data.</text>
</comment>
<gene>
    <name evidence="3" type="ORF">GOAMR_51_00320</name>
</gene>
<name>G7GS01_9ACTN</name>
<feature type="transmembrane region" description="Helical" evidence="2">
    <location>
        <begin position="110"/>
        <end position="130"/>
    </location>
</feature>
<protein>
    <recommendedName>
        <fullName evidence="5">TIGR02234 family membrane protein</fullName>
    </recommendedName>
</protein>
<keyword evidence="2" id="KW-0472">Membrane</keyword>
<dbReference type="RefSeq" id="WP_005189273.1">
    <property type="nucleotide sequence ID" value="NZ_BAED01000051.1"/>
</dbReference>
<feature type="compositionally biased region" description="Basic and acidic residues" evidence="1">
    <location>
        <begin position="260"/>
        <end position="284"/>
    </location>
</feature>
<feature type="compositionally biased region" description="Low complexity" evidence="1">
    <location>
        <begin position="15"/>
        <end position="27"/>
    </location>
</feature>
<feature type="transmembrane region" description="Helical" evidence="2">
    <location>
        <begin position="85"/>
        <end position="103"/>
    </location>
</feature>
<accession>G7GS01</accession>
<feature type="transmembrane region" description="Helical" evidence="2">
    <location>
        <begin position="37"/>
        <end position="54"/>
    </location>
</feature>
<evidence type="ECO:0000256" key="1">
    <source>
        <dbReference type="SAM" id="MobiDB-lite"/>
    </source>
</evidence>
<evidence type="ECO:0008006" key="5">
    <source>
        <dbReference type="Google" id="ProtNLM"/>
    </source>
</evidence>
<dbReference type="AlphaFoldDB" id="G7GS01"/>
<dbReference type="eggNOG" id="ENOG5033A40">
    <property type="taxonomic scope" value="Bacteria"/>
</dbReference>
<reference evidence="3 4" key="1">
    <citation type="submission" date="2011-11" db="EMBL/GenBank/DDBJ databases">
        <title>Whole genome shotgun sequence of Gordonia amarae NBRC 15530.</title>
        <authorList>
            <person name="Takarada H."/>
            <person name="Hosoyama A."/>
            <person name="Tsuchikane K."/>
            <person name="Katsumata H."/>
            <person name="Yamazaki S."/>
            <person name="Fujita N."/>
        </authorList>
    </citation>
    <scope>NUCLEOTIDE SEQUENCE [LARGE SCALE GENOMIC DNA]</scope>
    <source>
        <strain evidence="3 4">NBRC 15530</strain>
    </source>
</reference>
<keyword evidence="4" id="KW-1185">Reference proteome</keyword>
<dbReference type="EMBL" id="BAED01000051">
    <property type="protein sequence ID" value="GAB06376.1"/>
    <property type="molecule type" value="Genomic_DNA"/>
</dbReference>
<proteinExistence type="predicted"/>